<evidence type="ECO:0000313" key="1">
    <source>
        <dbReference type="EMBL" id="GMK47724.1"/>
    </source>
</evidence>
<organism evidence="1 2">
    <name type="scientific">Paenibacillus glycanilyticus</name>
    <dbReference type="NCBI Taxonomy" id="126569"/>
    <lineage>
        <taxon>Bacteria</taxon>
        <taxon>Bacillati</taxon>
        <taxon>Bacillota</taxon>
        <taxon>Bacilli</taxon>
        <taxon>Bacillales</taxon>
        <taxon>Paenibacillaceae</taxon>
        <taxon>Paenibacillus</taxon>
    </lineage>
</organism>
<keyword evidence="2" id="KW-1185">Reference proteome</keyword>
<dbReference type="RefSeq" id="WP_317981621.1">
    <property type="nucleotide sequence ID" value="NZ_BTCL01000022.1"/>
</dbReference>
<gene>
    <name evidence="1" type="ORF">PghCCS26_48540</name>
</gene>
<dbReference type="EMBL" id="BTCL01000022">
    <property type="protein sequence ID" value="GMK47724.1"/>
    <property type="molecule type" value="Genomic_DNA"/>
</dbReference>
<dbReference type="Proteomes" id="UP001285921">
    <property type="component" value="Unassembled WGS sequence"/>
</dbReference>
<proteinExistence type="predicted"/>
<sequence>MQIVFLNTFEKPVEDGTIVTGKLSICERDGIWAVLWSEGDAEAVSWFEGTSWEEMLIGFRHGVAVKMGEGYTPVVDGMLEEKRGGAGSFL</sequence>
<comment type="caution">
    <text evidence="1">The sequence shown here is derived from an EMBL/GenBank/DDBJ whole genome shotgun (WGS) entry which is preliminary data.</text>
</comment>
<evidence type="ECO:0000313" key="2">
    <source>
        <dbReference type="Proteomes" id="UP001285921"/>
    </source>
</evidence>
<accession>A0ABQ6NSF0</accession>
<protein>
    <submittedName>
        <fullName evidence="1">Uncharacterized protein</fullName>
    </submittedName>
</protein>
<name>A0ABQ6NSF0_9BACL</name>
<reference evidence="1 2" key="1">
    <citation type="submission" date="2023-05" db="EMBL/GenBank/DDBJ databases">
        <title>Draft genome of Paenibacillus sp. CCS26.</title>
        <authorList>
            <person name="Akita H."/>
            <person name="Shinto Y."/>
            <person name="Kimura Z."/>
        </authorList>
    </citation>
    <scope>NUCLEOTIDE SEQUENCE [LARGE SCALE GENOMIC DNA]</scope>
    <source>
        <strain evidence="1 2">CCS26</strain>
    </source>
</reference>